<protein>
    <submittedName>
        <fullName evidence="1">Uncharacterized protein</fullName>
    </submittedName>
</protein>
<reference evidence="1 2" key="1">
    <citation type="submission" date="2014-04" db="EMBL/GenBank/DDBJ databases">
        <authorList>
            <consortium name="DOE Joint Genome Institute"/>
            <person name="Kuo A."/>
            <person name="Kohler A."/>
            <person name="Costa M.D."/>
            <person name="Nagy L.G."/>
            <person name="Floudas D."/>
            <person name="Copeland A."/>
            <person name="Barry K.W."/>
            <person name="Cichocki N."/>
            <person name="Veneault-Fourrey C."/>
            <person name="LaButti K."/>
            <person name="Lindquist E.A."/>
            <person name="Lipzen A."/>
            <person name="Lundell T."/>
            <person name="Morin E."/>
            <person name="Murat C."/>
            <person name="Sun H."/>
            <person name="Tunlid A."/>
            <person name="Henrissat B."/>
            <person name="Grigoriev I.V."/>
            <person name="Hibbett D.S."/>
            <person name="Martin F."/>
            <person name="Nordberg H.P."/>
            <person name="Cantor M.N."/>
            <person name="Hua S.X."/>
        </authorList>
    </citation>
    <scope>NUCLEOTIDE SEQUENCE [LARGE SCALE GENOMIC DNA]</scope>
    <source>
        <strain evidence="1 2">441</strain>
    </source>
</reference>
<dbReference type="AlphaFoldDB" id="A0A0C9ZBC0"/>
<dbReference type="HOGENOM" id="CLU_2705797_0_0_1"/>
<proteinExistence type="predicted"/>
<dbReference type="Proteomes" id="UP000054018">
    <property type="component" value="Unassembled WGS sequence"/>
</dbReference>
<evidence type="ECO:0000313" key="1">
    <source>
        <dbReference type="EMBL" id="KIK23249.1"/>
    </source>
</evidence>
<name>A0A0C9ZBC0_9AGAM</name>
<organism evidence="1 2">
    <name type="scientific">Pisolithus microcarpus 441</name>
    <dbReference type="NCBI Taxonomy" id="765257"/>
    <lineage>
        <taxon>Eukaryota</taxon>
        <taxon>Fungi</taxon>
        <taxon>Dikarya</taxon>
        <taxon>Basidiomycota</taxon>
        <taxon>Agaricomycotina</taxon>
        <taxon>Agaricomycetes</taxon>
        <taxon>Agaricomycetidae</taxon>
        <taxon>Boletales</taxon>
        <taxon>Sclerodermatineae</taxon>
        <taxon>Pisolithaceae</taxon>
        <taxon>Pisolithus</taxon>
    </lineage>
</organism>
<sequence>MWRSTEDPGLLEEDIEKDTNAHRADSAWCDVQVKNYQENVIGPARMRRTGVICSPVISCYVPCTAKDGRDDTW</sequence>
<gene>
    <name evidence="1" type="ORF">PISMIDRAFT_465678</name>
</gene>
<keyword evidence="2" id="KW-1185">Reference proteome</keyword>
<evidence type="ECO:0000313" key="2">
    <source>
        <dbReference type="Proteomes" id="UP000054018"/>
    </source>
</evidence>
<reference evidence="2" key="2">
    <citation type="submission" date="2015-01" db="EMBL/GenBank/DDBJ databases">
        <title>Evolutionary Origins and Diversification of the Mycorrhizal Mutualists.</title>
        <authorList>
            <consortium name="DOE Joint Genome Institute"/>
            <consortium name="Mycorrhizal Genomics Consortium"/>
            <person name="Kohler A."/>
            <person name="Kuo A."/>
            <person name="Nagy L.G."/>
            <person name="Floudas D."/>
            <person name="Copeland A."/>
            <person name="Barry K.W."/>
            <person name="Cichocki N."/>
            <person name="Veneault-Fourrey C."/>
            <person name="LaButti K."/>
            <person name="Lindquist E.A."/>
            <person name="Lipzen A."/>
            <person name="Lundell T."/>
            <person name="Morin E."/>
            <person name="Murat C."/>
            <person name="Riley R."/>
            <person name="Ohm R."/>
            <person name="Sun H."/>
            <person name="Tunlid A."/>
            <person name="Henrissat B."/>
            <person name="Grigoriev I.V."/>
            <person name="Hibbett D.S."/>
            <person name="Martin F."/>
        </authorList>
    </citation>
    <scope>NUCLEOTIDE SEQUENCE [LARGE SCALE GENOMIC DNA]</scope>
    <source>
        <strain evidence="2">441</strain>
    </source>
</reference>
<accession>A0A0C9ZBC0</accession>
<dbReference type="EMBL" id="KN833728">
    <property type="protein sequence ID" value="KIK23249.1"/>
    <property type="molecule type" value="Genomic_DNA"/>
</dbReference>